<accession>A0A699H1F1</accession>
<organism evidence="1">
    <name type="scientific">Tanacetum cinerariifolium</name>
    <name type="common">Dalmatian daisy</name>
    <name type="synonym">Chrysanthemum cinerariifolium</name>
    <dbReference type="NCBI Taxonomy" id="118510"/>
    <lineage>
        <taxon>Eukaryota</taxon>
        <taxon>Viridiplantae</taxon>
        <taxon>Streptophyta</taxon>
        <taxon>Embryophyta</taxon>
        <taxon>Tracheophyta</taxon>
        <taxon>Spermatophyta</taxon>
        <taxon>Magnoliopsida</taxon>
        <taxon>eudicotyledons</taxon>
        <taxon>Gunneridae</taxon>
        <taxon>Pentapetalae</taxon>
        <taxon>asterids</taxon>
        <taxon>campanulids</taxon>
        <taxon>Asterales</taxon>
        <taxon>Asteraceae</taxon>
        <taxon>Asteroideae</taxon>
        <taxon>Anthemideae</taxon>
        <taxon>Anthemidinae</taxon>
        <taxon>Tanacetum</taxon>
    </lineage>
</organism>
<dbReference type="EMBL" id="BKCJ010089357">
    <property type="protein sequence ID" value="GEX09782.1"/>
    <property type="molecule type" value="Genomic_DNA"/>
</dbReference>
<reference evidence="1" key="1">
    <citation type="journal article" date="2019" name="Sci. Rep.">
        <title>Draft genome of Tanacetum cinerariifolium, the natural source of mosquito coil.</title>
        <authorList>
            <person name="Yamashiro T."/>
            <person name="Shiraishi A."/>
            <person name="Satake H."/>
            <person name="Nakayama K."/>
        </authorList>
    </citation>
    <scope>NUCLEOTIDE SEQUENCE</scope>
</reference>
<sequence>MLNNKSFLRKTLRQEQSSSLESSSIISCISVSEIYEHCLVLNNQDVTHHIFKLAGLENHWFLEMVKFLSKSNKLLRPVKELQNFRKQCDMKQEDNILERQADVKRTKGRFCINS</sequence>
<name>A0A699H1F1_TANCI</name>
<proteinExistence type="predicted"/>
<gene>
    <name evidence="1" type="ORF">Tci_281757</name>
</gene>
<comment type="caution">
    <text evidence="1">The sequence shown here is derived from an EMBL/GenBank/DDBJ whole genome shotgun (WGS) entry which is preliminary data.</text>
</comment>
<evidence type="ECO:0000313" key="1">
    <source>
        <dbReference type="EMBL" id="GEX09782.1"/>
    </source>
</evidence>
<dbReference type="AlphaFoldDB" id="A0A699H1F1"/>
<protein>
    <submittedName>
        <fullName evidence="1">Uncharacterized protein</fullName>
    </submittedName>
</protein>